<keyword evidence="2" id="KW-1185">Reference proteome</keyword>
<name>A0A0R3PX78_ANGCS</name>
<reference evidence="1 2" key="2">
    <citation type="submission" date="2018-11" db="EMBL/GenBank/DDBJ databases">
        <authorList>
            <consortium name="Pathogen Informatics"/>
        </authorList>
    </citation>
    <scope>NUCLEOTIDE SEQUENCE [LARGE SCALE GENOMIC DNA]</scope>
    <source>
        <strain evidence="1 2">Costa Rica</strain>
    </source>
</reference>
<dbReference type="WBParaSite" id="ACOC_0001085201-mRNA-1">
    <property type="protein sequence ID" value="ACOC_0001085201-mRNA-1"/>
    <property type="gene ID" value="ACOC_0001085201"/>
</dbReference>
<evidence type="ECO:0000313" key="3">
    <source>
        <dbReference type="WBParaSite" id="ACOC_0001085201-mRNA-1"/>
    </source>
</evidence>
<evidence type="ECO:0000313" key="2">
    <source>
        <dbReference type="Proteomes" id="UP000267027"/>
    </source>
</evidence>
<dbReference type="EMBL" id="UYYA01004559">
    <property type="protein sequence ID" value="VDM62438.1"/>
    <property type="molecule type" value="Genomic_DNA"/>
</dbReference>
<gene>
    <name evidence="1" type="ORF">ACOC_LOCUS10853</name>
</gene>
<sequence length="569" mass="65254">MTSTISQRCSRVEQKETSGLENFQDHRGCSEANEEHPTPCQPFDLTVLPALTYASETWSLREQDKRSLSVIERAVGRTMVGVSCFSQVRDEIRGSDLRLRSKIKDAVLYAKQSKIRRAGHAMRMKDNRWKRAVSGWILRDVKRTAGRSSSTWSEFFAKSLAERYDAQLQISPSESPYIAKLYRKPSSEETLVHHLPSHSSHTRRALLRNISRITNSVCTRREQRKVSQNFAWEKGIFNGYESNVTTLEEKSKTQARRTLEAFRINSENPEINGREERLIITLDIGQYKPHSPDPEIALNFAALGRKSTERLLKYQDQWKLPGLQRTMVTICTYNARTLAPESSIEDMLMQARRIRHDVIDLLDTRRRQPFNAVCDTGKELFLGKRGSRGVWGVGVLINTSLSINIDLFEQLTTRIGRLRLKACGSILASTIFVVYVPTSNNEEGVVEAFYMDLEKFNREDHTVFKTINGDFNAKIGRRRSEVTLEPTDLSGTKGVSGYLCLSWRPRQFMVTRNSRTPTLSAGSASLPMESIENILHKYWNVLYVEQLQPYAFYNTYLFVIVIHLSLHIR</sequence>
<reference evidence="3" key="1">
    <citation type="submission" date="2017-02" db="UniProtKB">
        <authorList>
            <consortium name="WormBaseParasite"/>
        </authorList>
    </citation>
    <scope>IDENTIFICATION</scope>
</reference>
<dbReference type="AlphaFoldDB" id="A0A0R3PX78"/>
<dbReference type="SUPFAM" id="SSF56219">
    <property type="entry name" value="DNase I-like"/>
    <property type="match status" value="1"/>
</dbReference>
<evidence type="ECO:0000313" key="1">
    <source>
        <dbReference type="EMBL" id="VDM62438.1"/>
    </source>
</evidence>
<proteinExistence type="predicted"/>
<dbReference type="InterPro" id="IPR036691">
    <property type="entry name" value="Endo/exonu/phosph_ase_sf"/>
</dbReference>
<accession>A0A0R3PX78</accession>
<organism evidence="3">
    <name type="scientific">Angiostrongylus costaricensis</name>
    <name type="common">Nematode worm</name>
    <dbReference type="NCBI Taxonomy" id="334426"/>
    <lineage>
        <taxon>Eukaryota</taxon>
        <taxon>Metazoa</taxon>
        <taxon>Ecdysozoa</taxon>
        <taxon>Nematoda</taxon>
        <taxon>Chromadorea</taxon>
        <taxon>Rhabditida</taxon>
        <taxon>Rhabditina</taxon>
        <taxon>Rhabditomorpha</taxon>
        <taxon>Strongyloidea</taxon>
        <taxon>Metastrongylidae</taxon>
        <taxon>Angiostrongylus</taxon>
    </lineage>
</organism>
<dbReference type="OrthoDB" id="407509at2759"/>
<dbReference type="Proteomes" id="UP000267027">
    <property type="component" value="Unassembled WGS sequence"/>
</dbReference>
<protein>
    <submittedName>
        <fullName evidence="3">Reverse transcriptase domain-containing protein</fullName>
    </submittedName>
</protein>
<dbReference type="Gene3D" id="3.60.10.10">
    <property type="entry name" value="Endonuclease/exonuclease/phosphatase"/>
    <property type="match status" value="1"/>
</dbReference>